<keyword evidence="7" id="KW-0503">Monooxygenase</keyword>
<proteinExistence type="inferred from homology"/>
<comment type="similarity">
    <text evidence="2">Belongs to the FAD-binding monooxygenase family.</text>
</comment>
<dbReference type="InterPro" id="IPR036188">
    <property type="entry name" value="FAD/NAD-bd_sf"/>
</dbReference>
<sequence>MKSKWVIVCARQVQGRKPSHLRTVSTFAFSNGPTCVEIQCEWITKCIKHMVDNNLTCIEAELEAEKDWHRQVWETSNYGPWMKVRGWYNDGNIPGKPLQPLNYAGGVATYATYCTEKAQKGYEGFALSTKLETGQTVASGGKAEDEAQPPPIEDAALVVCTSFTTIVNSATVSKSLTPLLTLAACGARVDSDVPNYEFSLPEIWRDWTWKEKFPDWRELRKYFDYVDSKLDVRKHIRFNTKVVGAKWDEETHQWEVEAEGHSDAAAASPTMMRVRTKFLGLHFVIG</sequence>
<dbReference type="PANTHER" id="PTHR43098">
    <property type="entry name" value="L-ORNITHINE N(5)-MONOOXYGENASE-RELATED"/>
    <property type="match status" value="1"/>
</dbReference>
<dbReference type="Gene3D" id="3.50.50.60">
    <property type="entry name" value="FAD/NAD(P)-binding domain"/>
    <property type="match status" value="2"/>
</dbReference>
<reference evidence="8 9" key="1">
    <citation type="journal article" date="2019" name="Nat. Ecol. Evol.">
        <title>Megaphylogeny resolves global patterns of mushroom evolution.</title>
        <authorList>
            <person name="Varga T."/>
            <person name="Krizsan K."/>
            <person name="Foldi C."/>
            <person name="Dima B."/>
            <person name="Sanchez-Garcia M."/>
            <person name="Sanchez-Ramirez S."/>
            <person name="Szollosi G.J."/>
            <person name="Szarkandi J.G."/>
            <person name="Papp V."/>
            <person name="Albert L."/>
            <person name="Andreopoulos W."/>
            <person name="Angelini C."/>
            <person name="Antonin V."/>
            <person name="Barry K.W."/>
            <person name="Bougher N.L."/>
            <person name="Buchanan P."/>
            <person name="Buyck B."/>
            <person name="Bense V."/>
            <person name="Catcheside P."/>
            <person name="Chovatia M."/>
            <person name="Cooper J."/>
            <person name="Damon W."/>
            <person name="Desjardin D."/>
            <person name="Finy P."/>
            <person name="Geml J."/>
            <person name="Haridas S."/>
            <person name="Hughes K."/>
            <person name="Justo A."/>
            <person name="Karasinski D."/>
            <person name="Kautmanova I."/>
            <person name="Kiss B."/>
            <person name="Kocsube S."/>
            <person name="Kotiranta H."/>
            <person name="LaButti K.M."/>
            <person name="Lechner B.E."/>
            <person name="Liimatainen K."/>
            <person name="Lipzen A."/>
            <person name="Lukacs Z."/>
            <person name="Mihaltcheva S."/>
            <person name="Morgado L.N."/>
            <person name="Niskanen T."/>
            <person name="Noordeloos M.E."/>
            <person name="Ohm R.A."/>
            <person name="Ortiz-Santana B."/>
            <person name="Ovrebo C."/>
            <person name="Racz N."/>
            <person name="Riley R."/>
            <person name="Savchenko A."/>
            <person name="Shiryaev A."/>
            <person name="Soop K."/>
            <person name="Spirin V."/>
            <person name="Szebenyi C."/>
            <person name="Tomsovsky M."/>
            <person name="Tulloss R.E."/>
            <person name="Uehling J."/>
            <person name="Grigoriev I.V."/>
            <person name="Vagvolgyi C."/>
            <person name="Papp T."/>
            <person name="Martin F.M."/>
            <person name="Miettinen O."/>
            <person name="Hibbett D.S."/>
            <person name="Nagy L.G."/>
        </authorList>
    </citation>
    <scope>NUCLEOTIDE SEQUENCE [LARGE SCALE GENOMIC DNA]</scope>
    <source>
        <strain evidence="8 9">CBS 962.96</strain>
    </source>
</reference>
<evidence type="ECO:0000256" key="6">
    <source>
        <dbReference type="ARBA" id="ARBA00023002"/>
    </source>
</evidence>
<name>A0A4S8KY56_DENBC</name>
<dbReference type="PANTHER" id="PTHR43098:SF3">
    <property type="entry name" value="L-ORNITHINE N(5)-MONOOXYGENASE-RELATED"/>
    <property type="match status" value="1"/>
</dbReference>
<evidence type="ECO:0000313" key="8">
    <source>
        <dbReference type="EMBL" id="THU80518.1"/>
    </source>
</evidence>
<gene>
    <name evidence="8" type="ORF">K435DRAFT_845087</name>
</gene>
<comment type="cofactor">
    <cofactor evidence="1">
        <name>FAD</name>
        <dbReference type="ChEBI" id="CHEBI:57692"/>
    </cofactor>
</comment>
<dbReference type="Proteomes" id="UP000297245">
    <property type="component" value="Unassembled WGS sequence"/>
</dbReference>
<keyword evidence="4" id="KW-0274">FAD</keyword>
<keyword evidence="9" id="KW-1185">Reference proteome</keyword>
<keyword evidence="6" id="KW-0560">Oxidoreductase</keyword>
<evidence type="ECO:0000256" key="4">
    <source>
        <dbReference type="ARBA" id="ARBA00022827"/>
    </source>
</evidence>
<dbReference type="SUPFAM" id="SSF51905">
    <property type="entry name" value="FAD/NAD(P)-binding domain"/>
    <property type="match status" value="1"/>
</dbReference>
<evidence type="ECO:0000256" key="5">
    <source>
        <dbReference type="ARBA" id="ARBA00022857"/>
    </source>
</evidence>
<dbReference type="InterPro" id="IPR050775">
    <property type="entry name" value="FAD-binding_Monooxygenases"/>
</dbReference>
<protein>
    <submittedName>
        <fullName evidence="8">Uncharacterized protein</fullName>
    </submittedName>
</protein>
<evidence type="ECO:0000256" key="7">
    <source>
        <dbReference type="ARBA" id="ARBA00023033"/>
    </source>
</evidence>
<dbReference type="OrthoDB" id="3023166at2759"/>
<keyword evidence="3" id="KW-0285">Flavoprotein</keyword>
<accession>A0A4S8KY56</accession>
<evidence type="ECO:0000256" key="3">
    <source>
        <dbReference type="ARBA" id="ARBA00022630"/>
    </source>
</evidence>
<organism evidence="8 9">
    <name type="scientific">Dendrothele bispora (strain CBS 962.96)</name>
    <dbReference type="NCBI Taxonomy" id="1314807"/>
    <lineage>
        <taxon>Eukaryota</taxon>
        <taxon>Fungi</taxon>
        <taxon>Dikarya</taxon>
        <taxon>Basidiomycota</taxon>
        <taxon>Agaricomycotina</taxon>
        <taxon>Agaricomycetes</taxon>
        <taxon>Agaricomycetidae</taxon>
        <taxon>Agaricales</taxon>
        <taxon>Agaricales incertae sedis</taxon>
        <taxon>Dendrothele</taxon>
    </lineage>
</organism>
<keyword evidence="5" id="KW-0521">NADP</keyword>
<evidence type="ECO:0000313" key="9">
    <source>
        <dbReference type="Proteomes" id="UP000297245"/>
    </source>
</evidence>
<evidence type="ECO:0000256" key="1">
    <source>
        <dbReference type="ARBA" id="ARBA00001974"/>
    </source>
</evidence>
<dbReference type="GO" id="GO:0004497">
    <property type="term" value="F:monooxygenase activity"/>
    <property type="evidence" value="ECO:0007669"/>
    <property type="project" value="UniProtKB-KW"/>
</dbReference>
<dbReference type="AlphaFoldDB" id="A0A4S8KY56"/>
<evidence type="ECO:0000256" key="2">
    <source>
        <dbReference type="ARBA" id="ARBA00010139"/>
    </source>
</evidence>
<dbReference type="EMBL" id="ML179896">
    <property type="protein sequence ID" value="THU80518.1"/>
    <property type="molecule type" value="Genomic_DNA"/>
</dbReference>